<dbReference type="Gene3D" id="3.40.35.10">
    <property type="entry name" value="Phosphotransferase system, sorbose subfamily IIB component"/>
    <property type="match status" value="1"/>
</dbReference>
<evidence type="ECO:0000256" key="6">
    <source>
        <dbReference type="ARBA" id="ARBA00022683"/>
    </source>
</evidence>
<evidence type="ECO:0000313" key="9">
    <source>
        <dbReference type="EMBL" id="MDP9751561.1"/>
    </source>
</evidence>
<keyword evidence="3" id="KW-0963">Cytoplasm</keyword>
<keyword evidence="5" id="KW-0808">Transferase</keyword>
<feature type="domain" description="PTS EIIB type-4" evidence="8">
    <location>
        <begin position="1"/>
        <end position="166"/>
    </location>
</feature>
<dbReference type="Pfam" id="PF03830">
    <property type="entry name" value="PTSIIB_sorb"/>
    <property type="match status" value="1"/>
</dbReference>
<keyword evidence="4" id="KW-0762">Sugar transport</keyword>
<dbReference type="InterPro" id="IPR004720">
    <property type="entry name" value="PTS_IIB_sorbose-sp"/>
</dbReference>
<accession>A0ABT9M607</accession>
<dbReference type="EMBL" id="JAURUP010000025">
    <property type="protein sequence ID" value="MDP9751561.1"/>
    <property type="molecule type" value="Genomic_DNA"/>
</dbReference>
<evidence type="ECO:0000256" key="7">
    <source>
        <dbReference type="ARBA" id="ARBA00022777"/>
    </source>
</evidence>
<dbReference type="PROSITE" id="PS51101">
    <property type="entry name" value="PTS_EIIB_TYPE_4"/>
    <property type="match status" value="1"/>
</dbReference>
<comment type="caution">
    <text evidence="9">The sequence shown here is derived from an EMBL/GenBank/DDBJ whole genome shotgun (WGS) entry which is preliminary data.</text>
</comment>
<evidence type="ECO:0000313" key="10">
    <source>
        <dbReference type="Proteomes" id="UP001223886"/>
    </source>
</evidence>
<keyword evidence="6" id="KW-0598">Phosphotransferase system</keyword>
<dbReference type="Proteomes" id="UP001223886">
    <property type="component" value="Unassembled WGS sequence"/>
</dbReference>
<keyword evidence="7" id="KW-0418">Kinase</keyword>
<comment type="subcellular location">
    <subcellularLocation>
        <location evidence="1">Cytoplasm</location>
    </subcellularLocation>
</comment>
<evidence type="ECO:0000259" key="8">
    <source>
        <dbReference type="PROSITE" id="PS51101"/>
    </source>
</evidence>
<dbReference type="InterPro" id="IPR036667">
    <property type="entry name" value="PTS_IIB_sorbose-sp_sf"/>
</dbReference>
<keyword evidence="2" id="KW-0813">Transport</keyword>
<gene>
    <name evidence="9" type="ORF">J2S24_002073</name>
</gene>
<proteinExistence type="predicted"/>
<sequence length="166" mass="18799">MGEIVFARVDDRLIHGQVMTKWVKGYNCNSIFIVDNSLANDEFMKQVYMMSASAAHVALKILSTEETITLWKKDKFNGFRVILLYKDIISVKETIANGLPIKKLNIGGIAKSQDRKFIIPSVSLKKEELEILVELADNFGVEVFFQTVPDSKRVDLEDALKLFGLK</sequence>
<evidence type="ECO:0000256" key="1">
    <source>
        <dbReference type="ARBA" id="ARBA00004496"/>
    </source>
</evidence>
<evidence type="ECO:0000256" key="4">
    <source>
        <dbReference type="ARBA" id="ARBA00022597"/>
    </source>
</evidence>
<evidence type="ECO:0000256" key="2">
    <source>
        <dbReference type="ARBA" id="ARBA00022448"/>
    </source>
</evidence>
<protein>
    <submittedName>
        <fullName evidence="9">PTS system mannose-specific IIB component</fullName>
    </submittedName>
</protein>
<evidence type="ECO:0000256" key="3">
    <source>
        <dbReference type="ARBA" id="ARBA00022490"/>
    </source>
</evidence>
<dbReference type="RefSeq" id="WP_028991994.1">
    <property type="nucleotide sequence ID" value="NZ_JAURUP010000025.1"/>
</dbReference>
<evidence type="ECO:0000256" key="5">
    <source>
        <dbReference type="ARBA" id="ARBA00022679"/>
    </source>
</evidence>
<keyword evidence="10" id="KW-1185">Reference proteome</keyword>
<dbReference type="SUPFAM" id="SSF52728">
    <property type="entry name" value="PTS IIb component"/>
    <property type="match status" value="1"/>
</dbReference>
<reference evidence="9 10" key="1">
    <citation type="submission" date="2023-07" db="EMBL/GenBank/DDBJ databases">
        <title>Genomic Encyclopedia of Type Strains, Phase IV (KMG-IV): sequencing the most valuable type-strain genomes for metagenomic binning, comparative biology and taxonomic classification.</title>
        <authorList>
            <person name="Goeker M."/>
        </authorList>
    </citation>
    <scope>NUCLEOTIDE SEQUENCE [LARGE SCALE GENOMIC DNA]</scope>
    <source>
        <strain evidence="9 10">DSM 25963</strain>
    </source>
</reference>
<organism evidence="9 10">
    <name type="scientific">Thermoanaerobacter pentosaceus</name>
    <dbReference type="NCBI Taxonomy" id="694059"/>
    <lineage>
        <taxon>Bacteria</taxon>
        <taxon>Bacillati</taxon>
        <taxon>Bacillota</taxon>
        <taxon>Clostridia</taxon>
        <taxon>Thermoanaerobacterales</taxon>
        <taxon>Thermoanaerobacteraceae</taxon>
        <taxon>Thermoanaerobacter</taxon>
    </lineage>
</organism>
<name>A0ABT9M607_9THEO</name>